<sequence length="61" mass="7161">MSMEGLANHLVRMVRRDILLDYGIDEDTERALNRLDNVQIDDKDLKMMLKKLKELNKDVST</sequence>
<accession>A0A8T5V1Z7</accession>
<dbReference type="AlphaFoldDB" id="A0A8T5V1Z7"/>
<dbReference type="RefSeq" id="WP_223792513.1">
    <property type="nucleotide sequence ID" value="NZ_JAIOUQ010000016.1"/>
</dbReference>
<reference evidence="2" key="1">
    <citation type="journal article" date="2022" name="Microbiol. Resour. Announc.">
        <title>Draft Genome Sequence of a Methanogenic Archaeon from West Spitsbergen Permafrost.</title>
        <authorList>
            <person name="Trubitsyn V."/>
            <person name="Rivkina E."/>
            <person name="Shcherbakova V."/>
        </authorList>
    </citation>
    <scope>NUCLEOTIDE SEQUENCE [LARGE SCALE GENOMIC DNA]</scope>
    <source>
        <strain evidence="2">VT</strain>
    </source>
</reference>
<evidence type="ECO:0000313" key="2">
    <source>
        <dbReference type="Proteomes" id="UP000825933"/>
    </source>
</evidence>
<dbReference type="Proteomes" id="UP000825933">
    <property type="component" value="Unassembled WGS sequence"/>
</dbReference>
<protein>
    <submittedName>
        <fullName evidence="1">Uncharacterized protein</fullName>
    </submittedName>
</protein>
<evidence type="ECO:0000313" key="1">
    <source>
        <dbReference type="EMBL" id="MBZ2166979.1"/>
    </source>
</evidence>
<dbReference type="EMBL" id="JAIOUQ010000016">
    <property type="protein sequence ID" value="MBZ2166979.1"/>
    <property type="molecule type" value="Genomic_DNA"/>
</dbReference>
<proteinExistence type="predicted"/>
<keyword evidence="2" id="KW-1185">Reference proteome</keyword>
<name>A0A8T5V1Z7_9EURY</name>
<gene>
    <name evidence="1" type="ORF">K8N75_13120</name>
</gene>
<organism evidence="1 2">
    <name type="scientific">Methanobacterium spitsbergense</name>
    <dbReference type="NCBI Taxonomy" id="2874285"/>
    <lineage>
        <taxon>Archaea</taxon>
        <taxon>Methanobacteriati</taxon>
        <taxon>Methanobacteriota</taxon>
        <taxon>Methanomada group</taxon>
        <taxon>Methanobacteria</taxon>
        <taxon>Methanobacteriales</taxon>
        <taxon>Methanobacteriaceae</taxon>
        <taxon>Methanobacterium</taxon>
    </lineage>
</organism>
<comment type="caution">
    <text evidence="1">The sequence shown here is derived from an EMBL/GenBank/DDBJ whole genome shotgun (WGS) entry which is preliminary data.</text>
</comment>